<dbReference type="InterPro" id="IPR036388">
    <property type="entry name" value="WH-like_DNA-bd_sf"/>
</dbReference>
<dbReference type="GO" id="GO:0003700">
    <property type="term" value="F:DNA-binding transcription factor activity"/>
    <property type="evidence" value="ECO:0007669"/>
    <property type="project" value="InterPro"/>
</dbReference>
<comment type="subcellular location">
    <subcellularLocation>
        <location evidence="1">Cytoplasm</location>
    </subcellularLocation>
</comment>
<evidence type="ECO:0000256" key="3">
    <source>
        <dbReference type="ARBA" id="ARBA00022490"/>
    </source>
</evidence>
<gene>
    <name evidence="12" type="ORF">QP116_03750</name>
</gene>
<keyword evidence="8" id="KW-0805">Transcription regulation</keyword>
<evidence type="ECO:0000256" key="4">
    <source>
        <dbReference type="ARBA" id="ARBA00022491"/>
    </source>
</evidence>
<dbReference type="Proteomes" id="UP001240483">
    <property type="component" value="Unassembled WGS sequence"/>
</dbReference>
<keyword evidence="6 11" id="KW-0862">Zinc</keyword>
<dbReference type="Gene3D" id="1.10.10.10">
    <property type="entry name" value="Winged helix-like DNA-binding domain superfamily/Winged helix DNA-binding domain"/>
    <property type="match status" value="1"/>
</dbReference>
<dbReference type="GO" id="GO:0005737">
    <property type="term" value="C:cytoplasm"/>
    <property type="evidence" value="ECO:0007669"/>
    <property type="project" value="UniProtKB-SubCell"/>
</dbReference>
<comment type="caution">
    <text evidence="12">The sequence shown here is derived from an EMBL/GenBank/DDBJ whole genome shotgun (WGS) entry which is preliminary data.</text>
</comment>
<keyword evidence="10" id="KW-0804">Transcription</keyword>
<evidence type="ECO:0000256" key="11">
    <source>
        <dbReference type="PIRSR" id="PIRSR602481-1"/>
    </source>
</evidence>
<dbReference type="EMBL" id="JASODW010000003">
    <property type="protein sequence ID" value="MDK6274860.1"/>
    <property type="molecule type" value="Genomic_DNA"/>
</dbReference>
<evidence type="ECO:0000256" key="7">
    <source>
        <dbReference type="ARBA" id="ARBA00023004"/>
    </source>
</evidence>
<name>A0AAP4FHZ8_9MICC</name>
<sequence length="152" mass="16821">MTLGPITAATPVDDRERSWAETLKAHHRRVTKQRMAVMRATAASSHASAEQIHKHASEALPQLALSTTHMILHDLTNVKLLRRVEVPNSPTLYEVETGDNHHHVQCVKCGRLEDVECAVGHAPCLEPSHAHGIDIDVAEVLYRGLCEDCKET</sequence>
<keyword evidence="5 11" id="KW-0479">Metal-binding</keyword>
<protein>
    <submittedName>
        <fullName evidence="12">Transcriptional repressor</fullName>
    </submittedName>
</protein>
<proteinExistence type="inferred from homology"/>
<keyword evidence="3" id="KW-0963">Cytoplasm</keyword>
<dbReference type="PANTHER" id="PTHR33202">
    <property type="entry name" value="ZINC UPTAKE REGULATION PROTEIN"/>
    <property type="match status" value="1"/>
</dbReference>
<dbReference type="GO" id="GO:0000976">
    <property type="term" value="F:transcription cis-regulatory region binding"/>
    <property type="evidence" value="ECO:0007669"/>
    <property type="project" value="TreeGrafter"/>
</dbReference>
<accession>A0AAP4FHZ8</accession>
<reference evidence="12" key="1">
    <citation type="submission" date="2023-05" db="EMBL/GenBank/DDBJ databases">
        <title>Cataloging the Phylogenetic Diversity of Human Bladder Bacteria.</title>
        <authorList>
            <person name="Du J."/>
        </authorList>
    </citation>
    <scope>NUCLEOTIDE SEQUENCE</scope>
    <source>
        <strain evidence="12">UMB9978</strain>
    </source>
</reference>
<evidence type="ECO:0000256" key="6">
    <source>
        <dbReference type="ARBA" id="ARBA00022833"/>
    </source>
</evidence>
<dbReference type="RefSeq" id="WP_101630185.1">
    <property type="nucleotide sequence ID" value="NZ_JALXKR010000026.1"/>
</dbReference>
<evidence type="ECO:0000256" key="1">
    <source>
        <dbReference type="ARBA" id="ARBA00004496"/>
    </source>
</evidence>
<dbReference type="InterPro" id="IPR043135">
    <property type="entry name" value="Fur_C"/>
</dbReference>
<organism evidence="12 13">
    <name type="scientific">Pseudoglutamicibacter cumminsii</name>
    <dbReference type="NCBI Taxonomy" id="156979"/>
    <lineage>
        <taxon>Bacteria</taxon>
        <taxon>Bacillati</taxon>
        <taxon>Actinomycetota</taxon>
        <taxon>Actinomycetes</taxon>
        <taxon>Micrococcales</taxon>
        <taxon>Micrococcaceae</taxon>
        <taxon>Pseudoglutamicibacter</taxon>
    </lineage>
</organism>
<feature type="binding site" evidence="11">
    <location>
        <position position="106"/>
    </location>
    <ligand>
        <name>Zn(2+)</name>
        <dbReference type="ChEBI" id="CHEBI:29105"/>
    </ligand>
</feature>
<dbReference type="SUPFAM" id="SSF46785">
    <property type="entry name" value="Winged helix' DNA-binding domain"/>
    <property type="match status" value="1"/>
</dbReference>
<feature type="binding site" evidence="11">
    <location>
        <position position="109"/>
    </location>
    <ligand>
        <name>Zn(2+)</name>
        <dbReference type="ChEBI" id="CHEBI:29105"/>
    </ligand>
</feature>
<keyword evidence="7" id="KW-0408">Iron</keyword>
<evidence type="ECO:0000256" key="9">
    <source>
        <dbReference type="ARBA" id="ARBA00023125"/>
    </source>
</evidence>
<dbReference type="Pfam" id="PF01475">
    <property type="entry name" value="FUR"/>
    <property type="match status" value="1"/>
</dbReference>
<dbReference type="PANTHER" id="PTHR33202:SF18">
    <property type="entry name" value="TRANSCRIPTIONAL REGULATOR FURA"/>
    <property type="match status" value="1"/>
</dbReference>
<keyword evidence="4" id="KW-0678">Repressor</keyword>
<comment type="similarity">
    <text evidence="2">Belongs to the Fur family.</text>
</comment>
<evidence type="ECO:0000256" key="5">
    <source>
        <dbReference type="ARBA" id="ARBA00022723"/>
    </source>
</evidence>
<dbReference type="GO" id="GO:0045892">
    <property type="term" value="P:negative regulation of DNA-templated transcription"/>
    <property type="evidence" value="ECO:0007669"/>
    <property type="project" value="TreeGrafter"/>
</dbReference>
<comment type="cofactor">
    <cofactor evidence="11">
        <name>Zn(2+)</name>
        <dbReference type="ChEBI" id="CHEBI:29105"/>
    </cofactor>
    <text evidence="11">Binds 1 zinc ion per subunit.</text>
</comment>
<evidence type="ECO:0000256" key="8">
    <source>
        <dbReference type="ARBA" id="ARBA00023015"/>
    </source>
</evidence>
<evidence type="ECO:0000256" key="2">
    <source>
        <dbReference type="ARBA" id="ARBA00007957"/>
    </source>
</evidence>
<evidence type="ECO:0000313" key="12">
    <source>
        <dbReference type="EMBL" id="MDK6274860.1"/>
    </source>
</evidence>
<feature type="binding site" evidence="11">
    <location>
        <position position="149"/>
    </location>
    <ligand>
        <name>Zn(2+)</name>
        <dbReference type="ChEBI" id="CHEBI:29105"/>
    </ligand>
</feature>
<dbReference type="InterPro" id="IPR036390">
    <property type="entry name" value="WH_DNA-bd_sf"/>
</dbReference>
<dbReference type="AlphaFoldDB" id="A0AAP4FHZ8"/>
<dbReference type="InterPro" id="IPR002481">
    <property type="entry name" value="FUR"/>
</dbReference>
<keyword evidence="9" id="KW-0238">DNA-binding</keyword>
<evidence type="ECO:0000313" key="13">
    <source>
        <dbReference type="Proteomes" id="UP001240483"/>
    </source>
</evidence>
<feature type="binding site" evidence="11">
    <location>
        <position position="146"/>
    </location>
    <ligand>
        <name>Zn(2+)</name>
        <dbReference type="ChEBI" id="CHEBI:29105"/>
    </ligand>
</feature>
<dbReference type="GO" id="GO:0008270">
    <property type="term" value="F:zinc ion binding"/>
    <property type="evidence" value="ECO:0007669"/>
    <property type="project" value="TreeGrafter"/>
</dbReference>
<dbReference type="Gene3D" id="3.30.1490.190">
    <property type="match status" value="1"/>
</dbReference>
<dbReference type="GO" id="GO:1900376">
    <property type="term" value="P:regulation of secondary metabolite biosynthetic process"/>
    <property type="evidence" value="ECO:0007669"/>
    <property type="project" value="TreeGrafter"/>
</dbReference>
<evidence type="ECO:0000256" key="10">
    <source>
        <dbReference type="ARBA" id="ARBA00023163"/>
    </source>
</evidence>